<evidence type="ECO:0000313" key="5">
    <source>
        <dbReference type="Proteomes" id="UP000002051"/>
    </source>
</evidence>
<dbReference type="InterPro" id="IPR045334">
    <property type="entry name" value="INTS3"/>
</dbReference>
<dbReference type="InterPro" id="IPR019333">
    <property type="entry name" value="INTS3_N"/>
</dbReference>
<feature type="signal peptide" evidence="1">
    <location>
        <begin position="1"/>
        <end position="22"/>
    </location>
</feature>
<keyword evidence="3" id="KW-0812">Transmembrane</keyword>
<dbReference type="AlphaFoldDB" id="G7LCB9"/>
<keyword evidence="1" id="KW-0732">Signal</keyword>
<keyword evidence="3" id="KW-0472">Membrane</keyword>
<dbReference type="PaxDb" id="3880-AET05486"/>
<reference evidence="3 5" key="1">
    <citation type="journal article" date="2011" name="Nature">
        <title>The Medicago genome provides insight into the evolution of rhizobial symbioses.</title>
        <authorList>
            <person name="Young N.D."/>
            <person name="Debelle F."/>
            <person name="Oldroyd G.E."/>
            <person name="Geurts R."/>
            <person name="Cannon S.B."/>
            <person name="Udvardi M.K."/>
            <person name="Benedito V.A."/>
            <person name="Mayer K.F."/>
            <person name="Gouzy J."/>
            <person name="Schoof H."/>
            <person name="Van de Peer Y."/>
            <person name="Proost S."/>
            <person name="Cook D.R."/>
            <person name="Meyers B.C."/>
            <person name="Spannagl M."/>
            <person name="Cheung F."/>
            <person name="De Mita S."/>
            <person name="Krishnakumar V."/>
            <person name="Gundlach H."/>
            <person name="Zhou S."/>
            <person name="Mudge J."/>
            <person name="Bharti A.K."/>
            <person name="Murray J.D."/>
            <person name="Naoumkina M.A."/>
            <person name="Rosen B."/>
            <person name="Silverstein K.A."/>
            <person name="Tang H."/>
            <person name="Rombauts S."/>
            <person name="Zhao P.X."/>
            <person name="Zhou P."/>
            <person name="Barbe V."/>
            <person name="Bardou P."/>
            <person name="Bechner M."/>
            <person name="Bellec A."/>
            <person name="Berger A."/>
            <person name="Berges H."/>
            <person name="Bidwell S."/>
            <person name="Bisseling T."/>
            <person name="Choisne N."/>
            <person name="Couloux A."/>
            <person name="Denny R."/>
            <person name="Deshpande S."/>
            <person name="Dai X."/>
            <person name="Doyle J.J."/>
            <person name="Dudez A.M."/>
            <person name="Farmer A.D."/>
            <person name="Fouteau S."/>
            <person name="Franken C."/>
            <person name="Gibelin C."/>
            <person name="Gish J."/>
            <person name="Goldstein S."/>
            <person name="Gonzalez A.J."/>
            <person name="Green P.J."/>
            <person name="Hallab A."/>
            <person name="Hartog M."/>
            <person name="Hua A."/>
            <person name="Humphray S.J."/>
            <person name="Jeong D.H."/>
            <person name="Jing Y."/>
            <person name="Jocker A."/>
            <person name="Kenton S.M."/>
            <person name="Kim D.J."/>
            <person name="Klee K."/>
            <person name="Lai H."/>
            <person name="Lang C."/>
            <person name="Lin S."/>
            <person name="Macmil S.L."/>
            <person name="Magdelenat G."/>
            <person name="Matthews L."/>
            <person name="McCorrison J."/>
            <person name="Monaghan E.L."/>
            <person name="Mun J.H."/>
            <person name="Najar F.Z."/>
            <person name="Nicholson C."/>
            <person name="Noirot C."/>
            <person name="O'Bleness M."/>
            <person name="Paule C.R."/>
            <person name="Poulain J."/>
            <person name="Prion F."/>
            <person name="Qin B."/>
            <person name="Qu C."/>
            <person name="Retzel E.F."/>
            <person name="Riddle C."/>
            <person name="Sallet E."/>
            <person name="Samain S."/>
            <person name="Samson N."/>
            <person name="Sanders I."/>
            <person name="Saurat O."/>
            <person name="Scarpelli C."/>
            <person name="Schiex T."/>
            <person name="Segurens B."/>
            <person name="Severin A.J."/>
            <person name="Sherrier D.J."/>
            <person name="Shi R."/>
            <person name="Sims S."/>
            <person name="Singer S.R."/>
            <person name="Sinharoy S."/>
            <person name="Sterck L."/>
            <person name="Viollet A."/>
            <person name="Wang B.B."/>
            <person name="Wang K."/>
            <person name="Wang M."/>
            <person name="Wang X."/>
            <person name="Warfsmann J."/>
            <person name="Weissenbach J."/>
            <person name="White D.D."/>
            <person name="White J.D."/>
            <person name="Wiley G.B."/>
            <person name="Wincker P."/>
            <person name="Xing Y."/>
            <person name="Yang L."/>
            <person name="Yao Z."/>
            <person name="Ying F."/>
            <person name="Zhai J."/>
            <person name="Zhou L."/>
            <person name="Zuber A."/>
            <person name="Denarie J."/>
            <person name="Dixon R.A."/>
            <person name="May G.D."/>
            <person name="Schwartz D.C."/>
            <person name="Rogers J."/>
            <person name="Quetier F."/>
            <person name="Town C.D."/>
            <person name="Roe B.A."/>
        </authorList>
    </citation>
    <scope>NUCLEOTIDE SEQUENCE [LARGE SCALE GENOMIC DNA]</scope>
    <source>
        <strain evidence="3">A17</strain>
        <strain evidence="4 5">cv. Jemalong A17</strain>
    </source>
</reference>
<dbReference type="Proteomes" id="UP000002051">
    <property type="component" value="Chromosome 8"/>
</dbReference>
<organism evidence="3 5">
    <name type="scientific">Medicago truncatula</name>
    <name type="common">Barrel medic</name>
    <name type="synonym">Medicago tribuloides</name>
    <dbReference type="NCBI Taxonomy" id="3880"/>
    <lineage>
        <taxon>Eukaryota</taxon>
        <taxon>Viridiplantae</taxon>
        <taxon>Streptophyta</taxon>
        <taxon>Embryophyta</taxon>
        <taxon>Tracheophyta</taxon>
        <taxon>Spermatophyta</taxon>
        <taxon>Magnoliopsida</taxon>
        <taxon>eudicotyledons</taxon>
        <taxon>Gunneridae</taxon>
        <taxon>Pentapetalae</taxon>
        <taxon>rosids</taxon>
        <taxon>fabids</taxon>
        <taxon>Fabales</taxon>
        <taxon>Fabaceae</taxon>
        <taxon>Papilionoideae</taxon>
        <taxon>50 kb inversion clade</taxon>
        <taxon>NPAAA clade</taxon>
        <taxon>Hologalegina</taxon>
        <taxon>IRL clade</taxon>
        <taxon>Trifolieae</taxon>
        <taxon>Medicago</taxon>
    </lineage>
</organism>
<reference evidence="3 5" key="2">
    <citation type="journal article" date="2014" name="BMC Genomics">
        <title>An improved genome release (version Mt4.0) for the model legume Medicago truncatula.</title>
        <authorList>
            <person name="Tang H."/>
            <person name="Krishnakumar V."/>
            <person name="Bidwell S."/>
            <person name="Rosen B."/>
            <person name="Chan A."/>
            <person name="Zhou S."/>
            <person name="Gentzbittel L."/>
            <person name="Childs K.L."/>
            <person name="Yandell M."/>
            <person name="Gundlach H."/>
            <person name="Mayer K.F."/>
            <person name="Schwartz D.C."/>
            <person name="Town C.D."/>
        </authorList>
    </citation>
    <scope>GENOME REANNOTATION</scope>
    <source>
        <strain evidence="4 5">cv. Jemalong A17</strain>
    </source>
</reference>
<sequence>MIRVSWIGYIALLISLLRQIIGSDFSDDNLWLCEKMVTLIITDADVCWCSFLHKHLLQLLHRRMRLLRSIWCSD</sequence>
<dbReference type="PANTHER" id="PTHR13587">
    <property type="entry name" value="INTEGRATOR COMPLEX SUBUNIT 3"/>
    <property type="match status" value="1"/>
</dbReference>
<name>G7LCB9_MEDTR</name>
<evidence type="ECO:0000256" key="1">
    <source>
        <dbReference type="SAM" id="SignalP"/>
    </source>
</evidence>
<protein>
    <submittedName>
        <fullName evidence="3">Transmembrane protein, putative</fullName>
    </submittedName>
</protein>
<dbReference type="HOGENOM" id="CLU_2691556_0_0_1"/>
<dbReference type="PANTHER" id="PTHR13587:SF7">
    <property type="entry name" value="INTEGRATOR COMPLEX SUBUNIT 3"/>
    <property type="match status" value="1"/>
</dbReference>
<evidence type="ECO:0000313" key="4">
    <source>
        <dbReference type="EnsemblPlants" id="AET05486"/>
    </source>
</evidence>
<gene>
    <name evidence="3" type="ordered locus">MTR_8g106110</name>
</gene>
<accession>G7LCB9</accession>
<proteinExistence type="predicted"/>
<reference evidence="4" key="3">
    <citation type="submission" date="2015-04" db="UniProtKB">
        <authorList>
            <consortium name="EnsemblPlants"/>
        </authorList>
    </citation>
    <scope>IDENTIFICATION</scope>
    <source>
        <strain evidence="4">cv. Jemalong A17</strain>
    </source>
</reference>
<dbReference type="EnsemblPlants" id="AET05486">
    <property type="protein sequence ID" value="AET05486"/>
    <property type="gene ID" value="MTR_8g106110"/>
</dbReference>
<dbReference type="EMBL" id="CM001224">
    <property type="protein sequence ID" value="AET05486.1"/>
    <property type="molecule type" value="Genomic_DNA"/>
</dbReference>
<dbReference type="Pfam" id="PF10189">
    <property type="entry name" value="Ints3_N"/>
    <property type="match status" value="1"/>
</dbReference>
<evidence type="ECO:0000259" key="2">
    <source>
        <dbReference type="Pfam" id="PF10189"/>
    </source>
</evidence>
<feature type="chain" id="PRO_5014574203" evidence="1">
    <location>
        <begin position="23"/>
        <end position="74"/>
    </location>
</feature>
<evidence type="ECO:0000313" key="3">
    <source>
        <dbReference type="EMBL" id="AET05486.1"/>
    </source>
</evidence>
<keyword evidence="5" id="KW-1185">Reference proteome</keyword>
<feature type="domain" description="Integrator complex subunit 3 N-terminal" evidence="2">
    <location>
        <begin position="1"/>
        <end position="46"/>
    </location>
</feature>